<sequence>LHCIKFISKTGEILRHAALHCQGYVALLGSDDQSWGWNLVDNQLMHNNAQISPYPRVNNPPKYQVSIVRIHVFFFSFLF</sequence>
<proteinExistence type="predicted"/>
<organism evidence="1 2">
    <name type="scientific">Parascaris equorum</name>
    <name type="common">Equine roundworm</name>
    <dbReference type="NCBI Taxonomy" id="6256"/>
    <lineage>
        <taxon>Eukaryota</taxon>
        <taxon>Metazoa</taxon>
        <taxon>Ecdysozoa</taxon>
        <taxon>Nematoda</taxon>
        <taxon>Chromadorea</taxon>
        <taxon>Rhabditida</taxon>
        <taxon>Spirurina</taxon>
        <taxon>Ascaridomorpha</taxon>
        <taxon>Ascaridoidea</taxon>
        <taxon>Ascarididae</taxon>
        <taxon>Parascaris</taxon>
    </lineage>
</organism>
<dbReference type="GO" id="GO:0045202">
    <property type="term" value="C:synapse"/>
    <property type="evidence" value="ECO:0007669"/>
    <property type="project" value="TreeGrafter"/>
</dbReference>
<keyword evidence="1" id="KW-1185">Reference proteome</keyword>
<dbReference type="PANTHER" id="PTHR12245:SF7">
    <property type="entry name" value="F-BOX_SPRY DOMAIN-CONTAINING PROTEIN 1"/>
    <property type="match status" value="1"/>
</dbReference>
<dbReference type="Proteomes" id="UP000887564">
    <property type="component" value="Unplaced"/>
</dbReference>
<dbReference type="GO" id="GO:0043161">
    <property type="term" value="P:proteasome-mediated ubiquitin-dependent protein catabolic process"/>
    <property type="evidence" value="ECO:0007669"/>
    <property type="project" value="TreeGrafter"/>
</dbReference>
<evidence type="ECO:0000313" key="1">
    <source>
        <dbReference type="Proteomes" id="UP000887564"/>
    </source>
</evidence>
<accession>A0A914R1D6</accession>
<dbReference type="WBParaSite" id="PEQ_0000006401-mRNA-1">
    <property type="protein sequence ID" value="PEQ_0000006401-mRNA-1"/>
    <property type="gene ID" value="PEQ_0000006401"/>
</dbReference>
<evidence type="ECO:0000313" key="2">
    <source>
        <dbReference type="WBParaSite" id="PEQ_0000006401-mRNA-1"/>
    </source>
</evidence>
<dbReference type="AlphaFoldDB" id="A0A914R1D6"/>
<dbReference type="SUPFAM" id="SSF49899">
    <property type="entry name" value="Concanavalin A-like lectins/glucanases"/>
    <property type="match status" value="1"/>
</dbReference>
<dbReference type="InterPro" id="IPR050672">
    <property type="entry name" value="FBXO45-Fsn/SPSB_families"/>
</dbReference>
<dbReference type="InterPro" id="IPR013320">
    <property type="entry name" value="ConA-like_dom_sf"/>
</dbReference>
<dbReference type="PANTHER" id="PTHR12245">
    <property type="entry name" value="SPRY DOMAIN CONTAINING SOCS BOX PROTEIN"/>
    <property type="match status" value="1"/>
</dbReference>
<name>A0A914R1D6_PAREQ</name>
<dbReference type="GO" id="GO:0019005">
    <property type="term" value="C:SCF ubiquitin ligase complex"/>
    <property type="evidence" value="ECO:0007669"/>
    <property type="project" value="TreeGrafter"/>
</dbReference>
<dbReference type="GO" id="GO:0060386">
    <property type="term" value="P:synapse assembly involved in innervation"/>
    <property type="evidence" value="ECO:0007669"/>
    <property type="project" value="TreeGrafter"/>
</dbReference>
<protein>
    <submittedName>
        <fullName evidence="2">Uncharacterized protein</fullName>
    </submittedName>
</protein>
<reference evidence="2" key="1">
    <citation type="submission" date="2022-11" db="UniProtKB">
        <authorList>
            <consortium name="WormBaseParasite"/>
        </authorList>
    </citation>
    <scope>IDENTIFICATION</scope>
</reference>